<dbReference type="Gene3D" id="3.40.50.2300">
    <property type="match status" value="1"/>
</dbReference>
<reference evidence="5 7" key="3">
    <citation type="submission" date="2016-10" db="EMBL/GenBank/DDBJ databases">
        <authorList>
            <person name="Varghese N."/>
            <person name="Submissions S."/>
        </authorList>
    </citation>
    <scope>NUCLEOTIDE SEQUENCE [LARGE SCALE GENOMIC DNA]</scope>
    <source>
        <strain evidence="5 7">Gm-149</strain>
    </source>
</reference>
<dbReference type="Proteomes" id="UP000182367">
    <property type="component" value="Unassembled WGS sequence"/>
</dbReference>
<dbReference type="GO" id="GO:0016301">
    <property type="term" value="F:kinase activity"/>
    <property type="evidence" value="ECO:0007669"/>
    <property type="project" value="UniProtKB-KW"/>
</dbReference>
<reference evidence="4" key="2">
    <citation type="submission" date="2016-03" db="EMBL/GenBank/DDBJ databases">
        <authorList>
            <person name="Ploux O."/>
        </authorList>
    </citation>
    <scope>NUCLEOTIDE SEQUENCE</scope>
    <source>
        <strain evidence="4">NBRC 105008</strain>
    </source>
</reference>
<proteinExistence type="predicted"/>
<dbReference type="RefSeq" id="WP_066327698.1">
    <property type="nucleotide sequence ID" value="NZ_BJVF01000001.1"/>
</dbReference>
<reference evidence="3 8" key="4">
    <citation type="submission" date="2019-07" db="EMBL/GenBank/DDBJ databases">
        <title>Whole genome shotgun sequence of Flavobacterium glycines NBRC 105008.</title>
        <authorList>
            <person name="Hosoyama A."/>
            <person name="Uohara A."/>
            <person name="Ohji S."/>
            <person name="Ichikawa N."/>
        </authorList>
    </citation>
    <scope>NUCLEOTIDE SEQUENCE [LARGE SCALE GENOMIC DNA]</scope>
    <source>
        <strain evidence="3 8">NBRC 105008</strain>
    </source>
</reference>
<dbReference type="Proteomes" id="UP000321579">
    <property type="component" value="Unassembled WGS sequence"/>
</dbReference>
<dbReference type="GO" id="GO:0000160">
    <property type="term" value="P:phosphorelay signal transduction system"/>
    <property type="evidence" value="ECO:0007669"/>
    <property type="project" value="InterPro"/>
</dbReference>
<dbReference type="SMART" id="SM00448">
    <property type="entry name" value="REC"/>
    <property type="match status" value="1"/>
</dbReference>
<evidence type="ECO:0000313" key="7">
    <source>
        <dbReference type="Proteomes" id="UP000182367"/>
    </source>
</evidence>
<evidence type="ECO:0000313" key="8">
    <source>
        <dbReference type="Proteomes" id="UP000321579"/>
    </source>
</evidence>
<evidence type="ECO:0000313" key="5">
    <source>
        <dbReference type="EMBL" id="SDI73090.1"/>
    </source>
</evidence>
<name>A0A1B9DNL5_9FLAO</name>
<organism evidence="4 6">
    <name type="scientific">Flavobacterium glycines</name>
    <dbReference type="NCBI Taxonomy" id="551990"/>
    <lineage>
        <taxon>Bacteria</taxon>
        <taxon>Pseudomonadati</taxon>
        <taxon>Bacteroidota</taxon>
        <taxon>Flavobacteriia</taxon>
        <taxon>Flavobacteriales</taxon>
        <taxon>Flavobacteriaceae</taxon>
        <taxon>Flavobacterium</taxon>
    </lineage>
</organism>
<keyword evidence="7" id="KW-1185">Reference proteome</keyword>
<dbReference type="AlphaFoldDB" id="A0A1B9DNL5"/>
<dbReference type="PROSITE" id="PS50110">
    <property type="entry name" value="RESPONSE_REGULATORY"/>
    <property type="match status" value="1"/>
</dbReference>
<evidence type="ECO:0000256" key="1">
    <source>
        <dbReference type="PROSITE-ProRule" id="PRU00169"/>
    </source>
</evidence>
<dbReference type="EMBL" id="FNEO01000001">
    <property type="protein sequence ID" value="SDI73090.1"/>
    <property type="molecule type" value="Genomic_DNA"/>
</dbReference>
<dbReference type="STRING" id="551990.SAMN05192550_0666"/>
<dbReference type="InterPro" id="IPR052893">
    <property type="entry name" value="TCS_response_regulator"/>
</dbReference>
<evidence type="ECO:0000259" key="2">
    <source>
        <dbReference type="PROSITE" id="PS50110"/>
    </source>
</evidence>
<evidence type="ECO:0000313" key="3">
    <source>
        <dbReference type="EMBL" id="GEL10302.1"/>
    </source>
</evidence>
<keyword evidence="4" id="KW-0418">Kinase</keyword>
<dbReference type="PANTHER" id="PTHR44520">
    <property type="entry name" value="RESPONSE REGULATOR RCP1-RELATED"/>
    <property type="match status" value="1"/>
</dbReference>
<gene>
    <name evidence="4" type="ORF">FBGL_08565</name>
    <name evidence="3" type="ORF">FGL01_10410</name>
    <name evidence="5" type="ORF">SAMN05192550_0666</name>
</gene>
<dbReference type="PANTHER" id="PTHR44520:SF2">
    <property type="entry name" value="RESPONSE REGULATOR RCP1"/>
    <property type="match status" value="1"/>
</dbReference>
<accession>A0A1B9DNL5</accession>
<dbReference type="InterPro" id="IPR011006">
    <property type="entry name" value="CheY-like_superfamily"/>
</dbReference>
<dbReference type="EMBL" id="BJVF01000001">
    <property type="protein sequence ID" value="GEL10302.1"/>
    <property type="molecule type" value="Genomic_DNA"/>
</dbReference>
<reference evidence="6" key="1">
    <citation type="submission" date="2016-03" db="EMBL/GenBank/DDBJ databases">
        <title>Draft genome sequence of Paenibacillus glacialis DSM 22343.</title>
        <authorList>
            <person name="Shin S.-K."/>
            <person name="Yi H."/>
        </authorList>
    </citation>
    <scope>NUCLEOTIDE SEQUENCE [LARGE SCALE GENOMIC DNA]</scope>
    <source>
        <strain evidence="6">NBRC 105008</strain>
    </source>
</reference>
<dbReference type="Pfam" id="PF00072">
    <property type="entry name" value="Response_reg"/>
    <property type="match status" value="1"/>
</dbReference>
<protein>
    <submittedName>
        <fullName evidence="4">Histidine kinase</fullName>
    </submittedName>
    <submittedName>
        <fullName evidence="3 5">Response regulator</fullName>
    </submittedName>
</protein>
<dbReference type="InterPro" id="IPR001789">
    <property type="entry name" value="Sig_transdc_resp-reg_receiver"/>
</dbReference>
<keyword evidence="4" id="KW-0808">Transferase</keyword>
<keyword evidence="1" id="KW-0597">Phosphoprotein</keyword>
<feature type="domain" description="Response regulatory" evidence="2">
    <location>
        <begin position="7"/>
        <end position="139"/>
    </location>
</feature>
<dbReference type="SUPFAM" id="SSF52172">
    <property type="entry name" value="CheY-like"/>
    <property type="match status" value="1"/>
</dbReference>
<dbReference type="EMBL" id="LVEO01000018">
    <property type="protein sequence ID" value="OCB71292.1"/>
    <property type="molecule type" value="Genomic_DNA"/>
</dbReference>
<sequence>MKKKLNCVLLVDDDKGTNFINEMIIKKSGIAERIQTVLNGKEALDFITNKGKYESAGDVYPQPMLTLLDINMPVMDGWEFLEAYHALEEHQKGKIIIVMLTTSLNPDDKTRAEGISEVSDFKNKPLSREAFEDIIKTHFPDYL</sequence>
<evidence type="ECO:0000313" key="4">
    <source>
        <dbReference type="EMBL" id="OCB71292.1"/>
    </source>
</evidence>
<evidence type="ECO:0000313" key="6">
    <source>
        <dbReference type="Proteomes" id="UP000093226"/>
    </source>
</evidence>
<dbReference type="OrthoDB" id="673128at2"/>
<feature type="modified residue" description="4-aspartylphosphate" evidence="1">
    <location>
        <position position="69"/>
    </location>
</feature>
<dbReference type="Proteomes" id="UP000093226">
    <property type="component" value="Unassembled WGS sequence"/>
</dbReference>
<comment type="caution">
    <text evidence="4">The sequence shown here is derived from an EMBL/GenBank/DDBJ whole genome shotgun (WGS) entry which is preliminary data.</text>
</comment>